<feature type="region of interest" description="Disordered" evidence="5">
    <location>
        <begin position="321"/>
        <end position="378"/>
    </location>
</feature>
<dbReference type="AlphaFoldDB" id="A0A9P5D162"/>
<accession>A0A9P5D162</accession>
<protein>
    <submittedName>
        <fullName evidence="7">RING protein</fullName>
    </submittedName>
</protein>
<dbReference type="SUPFAM" id="SSF57850">
    <property type="entry name" value="RING/U-box"/>
    <property type="match status" value="1"/>
</dbReference>
<comment type="caution">
    <text evidence="7">The sequence shown here is derived from an EMBL/GenBank/DDBJ whole genome shotgun (WGS) entry which is preliminary data.</text>
</comment>
<evidence type="ECO:0000313" key="7">
    <source>
        <dbReference type="EMBL" id="KAF4122402.1"/>
    </source>
</evidence>
<dbReference type="GO" id="GO:0012505">
    <property type="term" value="C:endomembrane system"/>
    <property type="evidence" value="ECO:0007669"/>
    <property type="project" value="TreeGrafter"/>
</dbReference>
<evidence type="ECO:0000256" key="3">
    <source>
        <dbReference type="ARBA" id="ARBA00022833"/>
    </source>
</evidence>
<keyword evidence="2 4" id="KW-0863">Zinc-finger</keyword>
<feature type="compositionally biased region" description="Low complexity" evidence="5">
    <location>
        <begin position="297"/>
        <end position="306"/>
    </location>
</feature>
<dbReference type="PROSITE" id="PS50089">
    <property type="entry name" value="ZF_RING_2"/>
    <property type="match status" value="1"/>
</dbReference>
<feature type="compositionally biased region" description="Polar residues" evidence="5">
    <location>
        <begin position="277"/>
        <end position="289"/>
    </location>
</feature>
<dbReference type="GO" id="GO:0061630">
    <property type="term" value="F:ubiquitin protein ligase activity"/>
    <property type="evidence" value="ECO:0007669"/>
    <property type="project" value="TreeGrafter"/>
</dbReference>
<feature type="compositionally biased region" description="Basic residues" evidence="5">
    <location>
        <begin position="367"/>
        <end position="378"/>
    </location>
</feature>
<keyword evidence="1" id="KW-0479">Metal-binding</keyword>
<dbReference type="InterPro" id="IPR050731">
    <property type="entry name" value="HRD1_E3_ubiq-ligases"/>
</dbReference>
<gene>
    <name evidence="7" type="ORF">GMORB2_7394</name>
</gene>
<keyword evidence="8" id="KW-1185">Reference proteome</keyword>
<dbReference type="InterPro" id="IPR001841">
    <property type="entry name" value="Znf_RING"/>
</dbReference>
<feature type="compositionally biased region" description="Polar residues" evidence="5">
    <location>
        <begin position="230"/>
        <end position="244"/>
    </location>
</feature>
<evidence type="ECO:0000256" key="4">
    <source>
        <dbReference type="PROSITE-ProRule" id="PRU00175"/>
    </source>
</evidence>
<dbReference type="GO" id="GO:0043161">
    <property type="term" value="P:proteasome-mediated ubiquitin-dependent protein catabolic process"/>
    <property type="evidence" value="ECO:0007669"/>
    <property type="project" value="TreeGrafter"/>
</dbReference>
<evidence type="ECO:0000256" key="2">
    <source>
        <dbReference type="ARBA" id="ARBA00022771"/>
    </source>
</evidence>
<dbReference type="PANTHER" id="PTHR22763">
    <property type="entry name" value="RING ZINC FINGER PROTEIN"/>
    <property type="match status" value="1"/>
</dbReference>
<dbReference type="PANTHER" id="PTHR22763:SF162">
    <property type="entry name" value="TRANSMEMBRANE E3 UBIQUITIN-PROTEIN LIGASE 1"/>
    <property type="match status" value="1"/>
</dbReference>
<dbReference type="Pfam" id="PF13639">
    <property type="entry name" value="zf-RING_2"/>
    <property type="match status" value="1"/>
</dbReference>
<reference evidence="7" key="1">
    <citation type="submission" date="2020-03" db="EMBL/GenBank/DDBJ databases">
        <title>Site-based positive gene gene selection in Geosmithia morbida across the United States reveals a broad range of putative effectors and factors for local host and environmental adapation.</title>
        <authorList>
            <person name="Onufrak A."/>
            <person name="Murdoch R.W."/>
            <person name="Gazis R."/>
            <person name="Huff M."/>
            <person name="Staton M."/>
            <person name="Klingeman W."/>
            <person name="Hadziabdic D."/>
        </authorList>
    </citation>
    <scope>NUCLEOTIDE SEQUENCE</scope>
    <source>
        <strain evidence="7">1262</strain>
    </source>
</reference>
<evidence type="ECO:0000256" key="5">
    <source>
        <dbReference type="SAM" id="MobiDB-lite"/>
    </source>
</evidence>
<evidence type="ECO:0000313" key="8">
    <source>
        <dbReference type="Proteomes" id="UP000749293"/>
    </source>
</evidence>
<evidence type="ECO:0000259" key="6">
    <source>
        <dbReference type="PROSITE" id="PS50089"/>
    </source>
</evidence>
<feature type="domain" description="RING-type" evidence="6">
    <location>
        <begin position="88"/>
        <end position="136"/>
    </location>
</feature>
<dbReference type="EMBL" id="JAANYQ010000009">
    <property type="protein sequence ID" value="KAF4122402.1"/>
    <property type="molecule type" value="Genomic_DNA"/>
</dbReference>
<feature type="compositionally biased region" description="Acidic residues" evidence="5">
    <location>
        <begin position="187"/>
        <end position="199"/>
    </location>
</feature>
<organism evidence="7 8">
    <name type="scientific">Geosmithia morbida</name>
    <dbReference type="NCBI Taxonomy" id="1094350"/>
    <lineage>
        <taxon>Eukaryota</taxon>
        <taxon>Fungi</taxon>
        <taxon>Dikarya</taxon>
        <taxon>Ascomycota</taxon>
        <taxon>Pezizomycotina</taxon>
        <taxon>Sordariomycetes</taxon>
        <taxon>Hypocreomycetidae</taxon>
        <taxon>Hypocreales</taxon>
        <taxon>Bionectriaceae</taxon>
        <taxon>Geosmithia</taxon>
    </lineage>
</organism>
<dbReference type="OrthoDB" id="8062037at2759"/>
<sequence length="378" mass="41749">MPVYQVAAPLVITPTIRPSPAITINGRCPSSLSLGSLSSLHVNQTRPSFQSEALFHGSLKMRKVASKDAIRTLVYLDPNGLEEDERFCNICYVPFNETSPDGVKESPVRIPACNHVFGDKCLRKWLSESPCCPYCRHQLPAAVKYAGPLKRSIADALMAQGVLTPDDDPEDHMEIMARFLHNAESHDSDEDYDGYDDGYGDNYDVGSDDDEEEDGTRTGDRRHRSDNDTSHQSSPWNFETPSQSRAHDIPTPPSSAGTLSRQQHATHRPTFLHAVMSDTTIDGTSPTRPRNTEARMQSQPQSQPQQLRVIEVDLGSHRAARGFARRSNPDTIASHIRELPAPAESPPSTDIGPSTPGPPRDDTANRRITRSRAARGEH</sequence>
<feature type="compositionally biased region" description="Polar residues" evidence="5">
    <location>
        <begin position="254"/>
        <end position="263"/>
    </location>
</feature>
<proteinExistence type="predicted"/>
<dbReference type="GO" id="GO:0008270">
    <property type="term" value="F:zinc ion binding"/>
    <property type="evidence" value="ECO:0007669"/>
    <property type="project" value="UniProtKB-KW"/>
</dbReference>
<keyword evidence="3" id="KW-0862">Zinc</keyword>
<dbReference type="GO" id="GO:0044695">
    <property type="term" value="C:Dsc E3 ubiquitin ligase complex"/>
    <property type="evidence" value="ECO:0007669"/>
    <property type="project" value="TreeGrafter"/>
</dbReference>
<feature type="region of interest" description="Disordered" evidence="5">
    <location>
        <begin position="184"/>
        <end position="306"/>
    </location>
</feature>
<feature type="compositionally biased region" description="Basic and acidic residues" evidence="5">
    <location>
        <begin position="215"/>
        <end position="229"/>
    </location>
</feature>
<dbReference type="Proteomes" id="UP000749293">
    <property type="component" value="Unassembled WGS sequence"/>
</dbReference>
<dbReference type="Gene3D" id="3.30.40.10">
    <property type="entry name" value="Zinc/RING finger domain, C3HC4 (zinc finger)"/>
    <property type="match status" value="1"/>
</dbReference>
<dbReference type="RefSeq" id="XP_035321054.1">
    <property type="nucleotide sequence ID" value="XM_035469359.1"/>
</dbReference>
<evidence type="ECO:0000256" key="1">
    <source>
        <dbReference type="ARBA" id="ARBA00022723"/>
    </source>
</evidence>
<name>A0A9P5D162_9HYPO</name>
<dbReference type="GeneID" id="55973617"/>
<dbReference type="InterPro" id="IPR013083">
    <property type="entry name" value="Znf_RING/FYVE/PHD"/>
</dbReference>